<keyword evidence="5" id="KW-1185">Reference proteome</keyword>
<proteinExistence type="predicted"/>
<sequence length="118" mass="13438">MINVAREKLTKSATDRWIGGVFGGLGRFLHINPTILRIGYLLLALFLPPHGLITLLAVVLYGVLLWWMPSDQRTSDASVFNLFGDLFSGQNRPKDSPRPRGRKEIHAEEHDVHDHRER</sequence>
<keyword evidence="2" id="KW-0812">Transmembrane</keyword>
<accession>A0ABQ5JNG7</accession>
<feature type="compositionally biased region" description="Basic and acidic residues" evidence="1">
    <location>
        <begin position="92"/>
        <end position="118"/>
    </location>
</feature>
<keyword evidence="2" id="KW-1133">Transmembrane helix</keyword>
<feature type="transmembrane region" description="Helical" evidence="2">
    <location>
        <begin position="38"/>
        <end position="67"/>
    </location>
</feature>
<keyword evidence="2" id="KW-0472">Membrane</keyword>
<evidence type="ECO:0000259" key="3">
    <source>
        <dbReference type="Pfam" id="PF04024"/>
    </source>
</evidence>
<organism evidence="4 5">
    <name type="scientific">Furfurilactobacillus curtus</name>
    <dbReference type="NCBI Taxonomy" id="1746200"/>
    <lineage>
        <taxon>Bacteria</taxon>
        <taxon>Bacillati</taxon>
        <taxon>Bacillota</taxon>
        <taxon>Bacilli</taxon>
        <taxon>Lactobacillales</taxon>
        <taxon>Lactobacillaceae</taxon>
        <taxon>Furfurilactobacillus</taxon>
    </lineage>
</organism>
<protein>
    <recommendedName>
        <fullName evidence="3">Phage shock protein PspC N-terminal domain-containing protein</fullName>
    </recommendedName>
</protein>
<dbReference type="EMBL" id="BQXO01000003">
    <property type="protein sequence ID" value="GKT06093.1"/>
    <property type="molecule type" value="Genomic_DNA"/>
</dbReference>
<dbReference type="InterPro" id="IPR007168">
    <property type="entry name" value="Phageshock_PspC_N"/>
</dbReference>
<feature type="domain" description="Phage shock protein PspC N-terminal" evidence="3">
    <location>
        <begin position="8"/>
        <end position="70"/>
    </location>
</feature>
<evidence type="ECO:0000256" key="1">
    <source>
        <dbReference type="SAM" id="MobiDB-lite"/>
    </source>
</evidence>
<evidence type="ECO:0000256" key="2">
    <source>
        <dbReference type="SAM" id="Phobius"/>
    </source>
</evidence>
<reference evidence="4 5" key="1">
    <citation type="submission" date="2022-03" db="EMBL/GenBank/DDBJ databases">
        <title>Draft genome sequence of Furfurilactobacillus curtus JCM 31185.</title>
        <authorList>
            <person name="Suzuki S."/>
            <person name="Endo A."/>
            <person name="Kajikawa A."/>
        </authorList>
    </citation>
    <scope>NUCLEOTIDE SEQUENCE [LARGE SCALE GENOMIC DNA]</scope>
    <source>
        <strain evidence="4 5">JCM 31185</strain>
    </source>
</reference>
<name>A0ABQ5JNG7_9LACO</name>
<feature type="region of interest" description="Disordered" evidence="1">
    <location>
        <begin position="86"/>
        <end position="118"/>
    </location>
</feature>
<dbReference type="Pfam" id="PF04024">
    <property type="entry name" value="PspC"/>
    <property type="match status" value="1"/>
</dbReference>
<evidence type="ECO:0000313" key="5">
    <source>
        <dbReference type="Proteomes" id="UP001628078"/>
    </source>
</evidence>
<gene>
    <name evidence="4" type="ORF">JCM31185_13810</name>
</gene>
<evidence type="ECO:0000313" key="4">
    <source>
        <dbReference type="EMBL" id="GKT06093.1"/>
    </source>
</evidence>
<dbReference type="Proteomes" id="UP001628078">
    <property type="component" value="Unassembled WGS sequence"/>
</dbReference>
<comment type="caution">
    <text evidence="4">The sequence shown here is derived from an EMBL/GenBank/DDBJ whole genome shotgun (WGS) entry which is preliminary data.</text>
</comment>